<dbReference type="AlphaFoldDB" id="A0A1H2TCM0"/>
<organism evidence="2 3">
    <name type="scientific">Marinococcus luteus</name>
    <dbReference type="NCBI Taxonomy" id="1122204"/>
    <lineage>
        <taxon>Bacteria</taxon>
        <taxon>Bacillati</taxon>
        <taxon>Bacillota</taxon>
        <taxon>Bacilli</taxon>
        <taxon>Bacillales</taxon>
        <taxon>Bacillaceae</taxon>
        <taxon>Marinococcus</taxon>
    </lineage>
</organism>
<dbReference type="PANTHER" id="PTHR45036">
    <property type="entry name" value="METHYLTRANSFERASE LIKE 7B"/>
    <property type="match status" value="1"/>
</dbReference>
<evidence type="ECO:0000313" key="2">
    <source>
        <dbReference type="EMBL" id="SDW41014.1"/>
    </source>
</evidence>
<keyword evidence="3" id="KW-1185">Reference proteome</keyword>
<gene>
    <name evidence="2" type="ORF">SAMN05421781_1321</name>
</gene>
<dbReference type="SUPFAM" id="SSF53335">
    <property type="entry name" value="S-adenosyl-L-methionine-dependent methyltransferases"/>
    <property type="match status" value="1"/>
</dbReference>
<sequence length="200" mass="22190">MNMFPLLYTPVMQPVEKQFLSALRQKHIPSLSGHVLETGSGPGANFPYYRAAAKVTAIEPNDRMRKQSIPAQLHARVPIRTLGSSAERLPFEDNTFDSLVCTLVLCSVEDPLQVLQELKRVCKPGAAAYFLEHVQMSHPAAAQLQHSITPVWKHFCDGCHLDRPTRSYIEQAGWSITGTDSYFQGFLLSMQAVLPPAPSS</sequence>
<dbReference type="InterPro" id="IPR013216">
    <property type="entry name" value="Methyltransf_11"/>
</dbReference>
<dbReference type="EMBL" id="FNNC01000002">
    <property type="protein sequence ID" value="SDW41014.1"/>
    <property type="molecule type" value="Genomic_DNA"/>
</dbReference>
<dbReference type="InterPro" id="IPR029063">
    <property type="entry name" value="SAM-dependent_MTases_sf"/>
</dbReference>
<dbReference type="RefSeq" id="WP_091612729.1">
    <property type="nucleotide sequence ID" value="NZ_FNNC01000002.1"/>
</dbReference>
<dbReference type="PANTHER" id="PTHR45036:SF1">
    <property type="entry name" value="METHYLTRANSFERASE LIKE 7A"/>
    <property type="match status" value="1"/>
</dbReference>
<name>A0A1H2TCM0_9BACI</name>
<dbReference type="InterPro" id="IPR052356">
    <property type="entry name" value="Thiol_S-MT"/>
</dbReference>
<protein>
    <submittedName>
        <fullName evidence="2">Methyltransferase domain-containing protein</fullName>
    </submittedName>
</protein>
<evidence type="ECO:0000313" key="3">
    <source>
        <dbReference type="Proteomes" id="UP000199488"/>
    </source>
</evidence>
<evidence type="ECO:0000259" key="1">
    <source>
        <dbReference type="Pfam" id="PF08241"/>
    </source>
</evidence>
<reference evidence="2 3" key="1">
    <citation type="submission" date="2016-10" db="EMBL/GenBank/DDBJ databases">
        <authorList>
            <person name="de Groot N.N."/>
        </authorList>
    </citation>
    <scope>NUCLEOTIDE SEQUENCE [LARGE SCALE GENOMIC DNA]</scope>
    <source>
        <strain evidence="2 3">DSM 23126</strain>
    </source>
</reference>
<dbReference type="Gene3D" id="3.40.50.150">
    <property type="entry name" value="Vaccinia Virus protein VP39"/>
    <property type="match status" value="1"/>
</dbReference>
<dbReference type="Pfam" id="PF08241">
    <property type="entry name" value="Methyltransf_11"/>
    <property type="match status" value="1"/>
</dbReference>
<dbReference type="Proteomes" id="UP000199488">
    <property type="component" value="Unassembled WGS sequence"/>
</dbReference>
<keyword evidence="2" id="KW-0489">Methyltransferase</keyword>
<accession>A0A1H2TCM0</accession>
<dbReference type="STRING" id="1122204.SAMN05421781_1321"/>
<dbReference type="GO" id="GO:0008757">
    <property type="term" value="F:S-adenosylmethionine-dependent methyltransferase activity"/>
    <property type="evidence" value="ECO:0007669"/>
    <property type="project" value="InterPro"/>
</dbReference>
<dbReference type="OrthoDB" id="9772751at2"/>
<keyword evidence="2" id="KW-0808">Transferase</keyword>
<feature type="domain" description="Methyltransferase type 11" evidence="1">
    <location>
        <begin position="36"/>
        <end position="129"/>
    </location>
</feature>
<dbReference type="GO" id="GO:0032259">
    <property type="term" value="P:methylation"/>
    <property type="evidence" value="ECO:0007669"/>
    <property type="project" value="UniProtKB-KW"/>
</dbReference>
<dbReference type="CDD" id="cd02440">
    <property type="entry name" value="AdoMet_MTases"/>
    <property type="match status" value="1"/>
</dbReference>
<proteinExistence type="predicted"/>